<feature type="signal peptide" evidence="11">
    <location>
        <begin position="1"/>
        <end position="22"/>
    </location>
</feature>
<evidence type="ECO:0000256" key="4">
    <source>
        <dbReference type="ARBA" id="ARBA00022729"/>
    </source>
</evidence>
<dbReference type="InterPro" id="IPR050653">
    <property type="entry name" value="Prot_Inhib_GrowthFact_Antg"/>
</dbReference>
<dbReference type="Pfam" id="PF13927">
    <property type="entry name" value="Ig_3"/>
    <property type="match status" value="2"/>
</dbReference>
<keyword evidence="15" id="KW-1185">Reference proteome</keyword>
<dbReference type="AlphaFoldDB" id="A0A6P3QI01"/>
<dbReference type="InterPro" id="IPR011992">
    <property type="entry name" value="EF-hand-dom_pair"/>
</dbReference>
<dbReference type="CDD" id="cd00096">
    <property type="entry name" value="Ig"/>
    <property type="match status" value="1"/>
</dbReference>
<dbReference type="Gene3D" id="2.130.10.10">
    <property type="entry name" value="YVTN repeat-like/Quinoprotein amine dehydrogenase"/>
    <property type="match status" value="1"/>
</dbReference>
<dbReference type="SUPFAM" id="SSF75011">
    <property type="entry name" value="3-carboxy-cis,cis-mucoante lactonizing enzyme"/>
    <property type="match status" value="1"/>
</dbReference>
<evidence type="ECO:0000256" key="11">
    <source>
        <dbReference type="SAM" id="SignalP"/>
    </source>
</evidence>
<dbReference type="FunFam" id="2.60.40.10:FF:002358">
    <property type="entry name" value="Follistatin like 4"/>
    <property type="match status" value="1"/>
</dbReference>
<evidence type="ECO:0000313" key="16">
    <source>
        <dbReference type="RefSeq" id="XP_011360605.1"/>
    </source>
</evidence>
<dbReference type="InterPro" id="IPR003599">
    <property type="entry name" value="Ig_sub"/>
</dbReference>
<evidence type="ECO:0000256" key="1">
    <source>
        <dbReference type="ARBA" id="ARBA00004613"/>
    </source>
</evidence>
<dbReference type="InterPro" id="IPR036058">
    <property type="entry name" value="Kazal_dom_sf"/>
</dbReference>
<dbReference type="PROSITE" id="PS00018">
    <property type="entry name" value="EF_HAND_1"/>
    <property type="match status" value="2"/>
</dbReference>
<dbReference type="FunFam" id="3.30.60.30:FF:000007">
    <property type="entry name" value="follistatin-related protein 5 isoform X1"/>
    <property type="match status" value="1"/>
</dbReference>
<dbReference type="GO" id="GO:0030510">
    <property type="term" value="P:regulation of BMP signaling pathway"/>
    <property type="evidence" value="ECO:0007669"/>
    <property type="project" value="TreeGrafter"/>
</dbReference>
<sequence length="842" mass="92814">MKPVHVWLHLALLGASLLAALGRMDPGSSRGLNVDMEESQAEESRSFEVTRREGLSGSDGRPASCGKKRCIRGSRCVLSRETGEPECRCLEACRPSFMPVCGSDGKFYENHCELHRAACLLGKKIITVHSKDCFLKGDLCTMADYARLKNVLLALQTRLQPRQEGDSEQDPASQKRLLVESLFKDLDADGDGHLSSSELAQHVLKEPDLEEDSLGCSPGDLLRFDDYNRDGWLTLREFCTAFQVVQLSLAPEERVSVATVTVGLSTVLTCAVQGDLRPPIVWKRNGLTLNFLDLEDINDFGEDDSLYITKVTTIHMGNYTCHASGHEKLFQTHVLQVNVPPVIRVYPETQAQEPGVAASLRCHAEGIPMPRITWLKNGMVVSTQMSKQLSLLANGSELHIGSVRYEDTGAYTCIAKNEVGVDEDISSLFIEDSARKTLANILWREEGLSVGNMFYVFSDDGIVILHPVDCEIQRHLKPTEKIFMSYEEICPQGEGATTQPCEWASAVNVRHRYIYAAQPALSRVLVVDVQAQKVLQSIGVDPLPTKLSYDKSHDQVWVLSWGDVHKSQPSLQVITEASTGQSQHLIRTPFAGVDDFFIPPTNLIINHIRFGFIFNKSEPAVHKIDLETLMPLKTIGLQRHGCLPQAMAHTHLGGHFLVQCGQDGATPAAPQLLIDSVTDSVVGPNGDVTGTPHVTPDGRFIVSTAATSPQLYVQEVTLRGEIRTLYALKISQGVSDVAFQRSFTQSNQYYVYATLETEPALLFLELPTGKAGLLKNFREPPTGPARPWGGPRRVVRDSGLFGQYLLTTAQESLFLINGRQNALRCEVSGIKEGTTVVWVGEV</sequence>
<feature type="domain" description="Ig-like" evidence="13">
    <location>
        <begin position="791"/>
        <end position="842"/>
    </location>
</feature>
<keyword evidence="3" id="KW-0479">Metal-binding</keyword>
<feature type="domain" description="EF-hand" evidence="12">
    <location>
        <begin position="174"/>
        <end position="209"/>
    </location>
</feature>
<dbReference type="SMART" id="SM00408">
    <property type="entry name" value="IGc2"/>
    <property type="match status" value="2"/>
</dbReference>
<dbReference type="PROSITE" id="PS50835">
    <property type="entry name" value="IG_LIKE"/>
    <property type="match status" value="3"/>
</dbReference>
<dbReference type="PANTHER" id="PTHR10913">
    <property type="entry name" value="FOLLISTATIN-RELATED"/>
    <property type="match status" value="1"/>
</dbReference>
<dbReference type="PROSITE" id="PS51465">
    <property type="entry name" value="KAZAL_2"/>
    <property type="match status" value="1"/>
</dbReference>
<dbReference type="InterPro" id="IPR018247">
    <property type="entry name" value="EF_Hand_1_Ca_BS"/>
</dbReference>
<dbReference type="PROSITE" id="PS50222">
    <property type="entry name" value="EF_HAND_2"/>
    <property type="match status" value="1"/>
</dbReference>
<dbReference type="GO" id="GO:0030154">
    <property type="term" value="P:cell differentiation"/>
    <property type="evidence" value="ECO:0007669"/>
    <property type="project" value="TreeGrafter"/>
</dbReference>
<evidence type="ECO:0000256" key="9">
    <source>
        <dbReference type="ARBA" id="ARBA00023319"/>
    </source>
</evidence>
<feature type="domain" description="Ig-like" evidence="13">
    <location>
        <begin position="251"/>
        <end position="331"/>
    </location>
</feature>
<name>A0A6P3QI01_PTEVA</name>
<evidence type="ECO:0000259" key="13">
    <source>
        <dbReference type="PROSITE" id="PS50835"/>
    </source>
</evidence>
<keyword evidence="5" id="KW-0677">Repeat</keyword>
<dbReference type="Pfam" id="PF07648">
    <property type="entry name" value="Kazal_2"/>
    <property type="match status" value="1"/>
</dbReference>
<dbReference type="SUPFAM" id="SSF48726">
    <property type="entry name" value="Immunoglobulin"/>
    <property type="match status" value="2"/>
</dbReference>
<evidence type="ECO:0000256" key="3">
    <source>
        <dbReference type="ARBA" id="ARBA00022723"/>
    </source>
</evidence>
<protein>
    <submittedName>
        <fullName evidence="16">Follistatin-related protein 4</fullName>
    </submittedName>
</protein>
<dbReference type="GO" id="GO:0005509">
    <property type="term" value="F:calcium ion binding"/>
    <property type="evidence" value="ECO:0007669"/>
    <property type="project" value="InterPro"/>
</dbReference>
<dbReference type="PANTHER" id="PTHR10913:SF9">
    <property type="entry name" value="FOLLISTATIN-RELATED PROTEIN 4"/>
    <property type="match status" value="1"/>
</dbReference>
<proteinExistence type="predicted"/>
<dbReference type="Proteomes" id="UP000515202">
    <property type="component" value="Unplaced"/>
</dbReference>
<evidence type="ECO:0000256" key="7">
    <source>
        <dbReference type="ARBA" id="ARBA00023157"/>
    </source>
</evidence>
<dbReference type="InterPro" id="IPR007110">
    <property type="entry name" value="Ig-like_dom"/>
</dbReference>
<reference evidence="16" key="1">
    <citation type="submission" date="2025-08" db="UniProtKB">
        <authorList>
            <consortium name="RefSeq"/>
        </authorList>
    </citation>
    <scope>IDENTIFICATION</scope>
    <source>
        <tissue evidence="16">Kidney</tissue>
    </source>
</reference>
<accession>A0A6P3QI01</accession>
<evidence type="ECO:0000256" key="5">
    <source>
        <dbReference type="ARBA" id="ARBA00022737"/>
    </source>
</evidence>
<dbReference type="RefSeq" id="XP_011360605.1">
    <property type="nucleotide sequence ID" value="XM_011362303.1"/>
</dbReference>
<comment type="subcellular location">
    <subcellularLocation>
        <location evidence="1">Secreted</location>
    </subcellularLocation>
</comment>
<evidence type="ECO:0000256" key="2">
    <source>
        <dbReference type="ARBA" id="ARBA00022525"/>
    </source>
</evidence>
<dbReference type="CTD" id="23105"/>
<dbReference type="InterPro" id="IPR003598">
    <property type="entry name" value="Ig_sub2"/>
</dbReference>
<dbReference type="FunFam" id="2.60.40.10:FF:000653">
    <property type="entry name" value="Follistatin like 4"/>
    <property type="match status" value="1"/>
</dbReference>
<feature type="domain" description="Kazal-like" evidence="14">
    <location>
        <begin position="81"/>
        <end position="135"/>
    </location>
</feature>
<feature type="domain" description="Ig-like" evidence="13">
    <location>
        <begin position="341"/>
        <end position="426"/>
    </location>
</feature>
<keyword evidence="9" id="KW-0393">Immunoglobulin domain</keyword>
<dbReference type="CDD" id="cd05736">
    <property type="entry name" value="IgI_2_Follistatin_like"/>
    <property type="match status" value="1"/>
</dbReference>
<dbReference type="SMART" id="SM00409">
    <property type="entry name" value="IG"/>
    <property type="match status" value="2"/>
</dbReference>
<dbReference type="InterPro" id="IPR015943">
    <property type="entry name" value="WD40/YVTN_repeat-like_dom_sf"/>
</dbReference>
<feature type="compositionally biased region" description="Basic and acidic residues" evidence="10">
    <location>
        <begin position="42"/>
        <end position="54"/>
    </location>
</feature>
<keyword evidence="2" id="KW-0964">Secreted</keyword>
<evidence type="ECO:0000259" key="12">
    <source>
        <dbReference type="PROSITE" id="PS50222"/>
    </source>
</evidence>
<dbReference type="SMART" id="SM00280">
    <property type="entry name" value="KAZAL"/>
    <property type="match status" value="1"/>
</dbReference>
<dbReference type="InterPro" id="IPR036179">
    <property type="entry name" value="Ig-like_dom_sf"/>
</dbReference>
<keyword evidence="8" id="KW-0325">Glycoprotein</keyword>
<dbReference type="Gene3D" id="1.10.238.10">
    <property type="entry name" value="EF-hand"/>
    <property type="match status" value="1"/>
</dbReference>
<feature type="region of interest" description="Disordered" evidence="10">
    <location>
        <begin position="29"/>
        <end position="63"/>
    </location>
</feature>
<evidence type="ECO:0000256" key="10">
    <source>
        <dbReference type="SAM" id="MobiDB-lite"/>
    </source>
</evidence>
<organism evidence="15 16">
    <name type="scientific">Pteropus vampyrus</name>
    <name type="common">Large flying fox</name>
    <dbReference type="NCBI Taxonomy" id="132908"/>
    <lineage>
        <taxon>Eukaryota</taxon>
        <taxon>Metazoa</taxon>
        <taxon>Chordata</taxon>
        <taxon>Craniata</taxon>
        <taxon>Vertebrata</taxon>
        <taxon>Euteleostomi</taxon>
        <taxon>Mammalia</taxon>
        <taxon>Eutheria</taxon>
        <taxon>Laurasiatheria</taxon>
        <taxon>Chiroptera</taxon>
        <taxon>Yinpterochiroptera</taxon>
        <taxon>Pteropodoidea</taxon>
        <taxon>Pteropodidae</taxon>
        <taxon>Pteropodinae</taxon>
        <taxon>Pteropus</taxon>
    </lineage>
</organism>
<dbReference type="InterPro" id="IPR002048">
    <property type="entry name" value="EF_hand_dom"/>
</dbReference>
<keyword evidence="4 11" id="KW-0732">Signal</keyword>
<dbReference type="CDD" id="cd00051">
    <property type="entry name" value="EFh"/>
    <property type="match status" value="1"/>
</dbReference>
<feature type="chain" id="PRO_5027759292" evidence="11">
    <location>
        <begin position="23"/>
        <end position="842"/>
    </location>
</feature>
<keyword evidence="7" id="KW-1015">Disulfide bond</keyword>
<dbReference type="Gene3D" id="2.60.40.10">
    <property type="entry name" value="Immunoglobulins"/>
    <property type="match status" value="2"/>
</dbReference>
<dbReference type="GO" id="GO:0005615">
    <property type="term" value="C:extracellular space"/>
    <property type="evidence" value="ECO:0007669"/>
    <property type="project" value="TreeGrafter"/>
</dbReference>
<dbReference type="KEGG" id="pvp:105293565"/>
<dbReference type="CDD" id="cd00104">
    <property type="entry name" value="KAZAL_FS"/>
    <property type="match status" value="1"/>
</dbReference>
<dbReference type="OrthoDB" id="6085115at2759"/>
<evidence type="ECO:0000256" key="8">
    <source>
        <dbReference type="ARBA" id="ARBA00023180"/>
    </source>
</evidence>
<dbReference type="InterPro" id="IPR002350">
    <property type="entry name" value="Kazal_dom"/>
</dbReference>
<dbReference type="GeneID" id="105293565"/>
<evidence type="ECO:0000259" key="14">
    <source>
        <dbReference type="PROSITE" id="PS51465"/>
    </source>
</evidence>
<keyword evidence="6" id="KW-0106">Calcium</keyword>
<dbReference type="SUPFAM" id="SSF100895">
    <property type="entry name" value="Kazal-type serine protease inhibitors"/>
    <property type="match status" value="1"/>
</dbReference>
<evidence type="ECO:0000256" key="6">
    <source>
        <dbReference type="ARBA" id="ARBA00022837"/>
    </source>
</evidence>
<dbReference type="FunFam" id="1.10.238.10:FF:000317">
    <property type="entry name" value="Follistatin like 4"/>
    <property type="match status" value="1"/>
</dbReference>
<dbReference type="SUPFAM" id="SSF47473">
    <property type="entry name" value="EF-hand"/>
    <property type="match status" value="1"/>
</dbReference>
<evidence type="ECO:0000313" key="15">
    <source>
        <dbReference type="Proteomes" id="UP000515202"/>
    </source>
</evidence>
<dbReference type="Gene3D" id="3.30.60.30">
    <property type="match status" value="1"/>
</dbReference>
<dbReference type="InterPro" id="IPR013783">
    <property type="entry name" value="Ig-like_fold"/>
</dbReference>
<gene>
    <name evidence="16" type="primary">FSTL4</name>
</gene>